<dbReference type="AlphaFoldDB" id="A0A813J420"/>
<dbReference type="PANTHER" id="PTHR40429:SF1">
    <property type="entry name" value="FLAGELLAR ASSOCIATED PROTEIN"/>
    <property type="match status" value="1"/>
</dbReference>
<sequence length="116" mass="12428">AMSPDTFDVKSVGRQADSKKDTMPAFSFGTGSREVASLKVFLSKKHCKCKAVLNSPGPVYSIPSTVGEGPRFGFGQDEQRSSRVNRYPDSSVDLTCATVDSQKVKFSSTAGVHFGT</sequence>
<evidence type="ECO:0000256" key="1">
    <source>
        <dbReference type="SAM" id="MobiDB-lite"/>
    </source>
</evidence>
<dbReference type="Proteomes" id="UP000626109">
    <property type="component" value="Unassembled WGS sequence"/>
</dbReference>
<proteinExistence type="predicted"/>
<comment type="caution">
    <text evidence="2">The sequence shown here is derived from an EMBL/GenBank/DDBJ whole genome shotgun (WGS) entry which is preliminary data.</text>
</comment>
<dbReference type="EMBL" id="CAJNNW010019742">
    <property type="protein sequence ID" value="CAE8665091.1"/>
    <property type="molecule type" value="Genomic_DNA"/>
</dbReference>
<dbReference type="PANTHER" id="PTHR40429">
    <property type="entry name" value="FLAGELLAR ASSOCIATED PROTEIN"/>
    <property type="match status" value="1"/>
</dbReference>
<reference evidence="2" key="1">
    <citation type="submission" date="2021-02" db="EMBL/GenBank/DDBJ databases">
        <authorList>
            <person name="Dougan E. K."/>
            <person name="Rhodes N."/>
            <person name="Thang M."/>
            <person name="Chan C."/>
        </authorList>
    </citation>
    <scope>NUCLEOTIDE SEQUENCE</scope>
</reference>
<feature type="region of interest" description="Disordered" evidence="1">
    <location>
        <begin position="1"/>
        <end position="25"/>
    </location>
</feature>
<organism evidence="2 3">
    <name type="scientific">Polarella glacialis</name>
    <name type="common">Dinoflagellate</name>
    <dbReference type="NCBI Taxonomy" id="89957"/>
    <lineage>
        <taxon>Eukaryota</taxon>
        <taxon>Sar</taxon>
        <taxon>Alveolata</taxon>
        <taxon>Dinophyceae</taxon>
        <taxon>Suessiales</taxon>
        <taxon>Suessiaceae</taxon>
        <taxon>Polarella</taxon>
    </lineage>
</organism>
<gene>
    <name evidence="2" type="ORF">PGLA2088_LOCUS15813</name>
</gene>
<feature type="non-terminal residue" evidence="2">
    <location>
        <position position="1"/>
    </location>
</feature>
<evidence type="ECO:0000313" key="3">
    <source>
        <dbReference type="Proteomes" id="UP000626109"/>
    </source>
</evidence>
<accession>A0A813J420</accession>
<feature type="non-terminal residue" evidence="2">
    <location>
        <position position="116"/>
    </location>
</feature>
<name>A0A813J420_POLGL</name>
<protein>
    <submittedName>
        <fullName evidence="2">Uncharacterized protein</fullName>
    </submittedName>
</protein>
<evidence type="ECO:0000313" key="2">
    <source>
        <dbReference type="EMBL" id="CAE8665091.1"/>
    </source>
</evidence>